<evidence type="ECO:0000313" key="3">
    <source>
        <dbReference type="EMBL" id="KKM99739.1"/>
    </source>
</evidence>
<dbReference type="Pfam" id="PF17289">
    <property type="entry name" value="Terminase_6C"/>
    <property type="match status" value="1"/>
</dbReference>
<protein>
    <recommendedName>
        <fullName evidence="2">Terminase large subunit gp17-like C-terminal domain-containing protein</fullName>
    </recommendedName>
</protein>
<dbReference type="Gene3D" id="3.40.50.300">
    <property type="entry name" value="P-loop containing nucleotide triphosphate hydrolases"/>
    <property type="match status" value="1"/>
</dbReference>
<accession>A0A0F9LX66</accession>
<evidence type="ECO:0000259" key="2">
    <source>
        <dbReference type="Pfam" id="PF17289"/>
    </source>
</evidence>
<proteinExistence type="predicted"/>
<reference evidence="3" key="1">
    <citation type="journal article" date="2015" name="Nature">
        <title>Complex archaea that bridge the gap between prokaryotes and eukaryotes.</title>
        <authorList>
            <person name="Spang A."/>
            <person name="Saw J.H."/>
            <person name="Jorgensen S.L."/>
            <person name="Zaremba-Niedzwiedzka K."/>
            <person name="Martijn J."/>
            <person name="Lind A.E."/>
            <person name="van Eijk R."/>
            <person name="Schleper C."/>
            <person name="Guy L."/>
            <person name="Ettema T.J."/>
        </authorList>
    </citation>
    <scope>NUCLEOTIDE SEQUENCE</scope>
</reference>
<keyword evidence="1" id="KW-1188">Viral release from host cell</keyword>
<dbReference type="InterPro" id="IPR027417">
    <property type="entry name" value="P-loop_NTPase"/>
</dbReference>
<dbReference type="EMBL" id="LAZR01005462">
    <property type="protein sequence ID" value="KKM99739.1"/>
    <property type="molecule type" value="Genomic_DNA"/>
</dbReference>
<dbReference type="InterPro" id="IPR035421">
    <property type="entry name" value="Terminase_6C"/>
</dbReference>
<feature type="domain" description="Terminase large subunit gp17-like C-terminal" evidence="2">
    <location>
        <begin position="303"/>
        <end position="448"/>
    </location>
</feature>
<dbReference type="AlphaFoldDB" id="A0A0F9LX66"/>
<dbReference type="Gene3D" id="3.30.420.240">
    <property type="match status" value="1"/>
</dbReference>
<gene>
    <name evidence="3" type="ORF">LCGC14_1144870</name>
</gene>
<dbReference type="NCBIfam" id="TIGR01630">
    <property type="entry name" value="psiM2_ORF9"/>
    <property type="match status" value="1"/>
</dbReference>
<organism evidence="3">
    <name type="scientific">marine sediment metagenome</name>
    <dbReference type="NCBI Taxonomy" id="412755"/>
    <lineage>
        <taxon>unclassified sequences</taxon>
        <taxon>metagenomes</taxon>
        <taxon>ecological metagenomes</taxon>
    </lineage>
</organism>
<comment type="caution">
    <text evidence="3">The sequence shown here is derived from an EMBL/GenBank/DDBJ whole genome shotgun (WGS) entry which is preliminary data.</text>
</comment>
<sequence length="483" mass="55210">MPRLPPEVLEKAKRARDDFPTFIDLVWKFSPLKHQKRWFKELERIVSGEINELLFIAPRGAGKSALVGVLFLAWMIGNNPDKHYGLVCYGDKQAWRRSKAVRSIIEFDPVYKLIFPHIKPDRRNWSRESFTVQRTDTADLHPTLTAVGSASGIISSRLHGLVYDDPHDERNSKTAAKRRQVVETYDNAIFPCLEGEAWTVCIATRYADDDLPGIFINRGFVVDHQRAITRSYNNRTKKEKELSYATTLRTLESLQKERERNPLVFALQMQGDTTGGTAAVIKRLVTYQAKELPPLDKLLIQAGTDTNYKDGEANDYIVIYIGGLDNKGNVWMLHREKGRWDVDELADLLIELHRLWHYSNNWIEDTAKGTPAVTMVKKKAAYVPCQLQAPSRGGKRSRASSIASYLNSGQVKWPANAEWFKDAEYYLTHYGHTDYDDDLDALFMFLSNLLQAIHPENYGAGRPKVSVKIGGGRKGIKMRRRRR</sequence>
<dbReference type="InterPro" id="IPR006517">
    <property type="entry name" value="Phage_terminase_lsu-like_C"/>
</dbReference>
<evidence type="ECO:0000256" key="1">
    <source>
        <dbReference type="ARBA" id="ARBA00022612"/>
    </source>
</evidence>
<name>A0A0F9LX66_9ZZZZ</name>